<dbReference type="HOGENOM" id="CLU_935743_0_0_2"/>
<dbReference type="HAMAP" id="MF_01222">
    <property type="entry name" value="Archease_arch"/>
    <property type="match status" value="1"/>
</dbReference>
<dbReference type="GO" id="GO:0006388">
    <property type="term" value="P:tRNA splicing, via endonucleolytic cleavage and ligation"/>
    <property type="evidence" value="ECO:0007669"/>
    <property type="project" value="UniProtKB-UniRule"/>
</dbReference>
<keyword evidence="4 6" id="KW-0106">Calcium</keyword>
<dbReference type="eggNOG" id="arCOG04055">
    <property type="taxonomic scope" value="Archaea"/>
</dbReference>
<keyword evidence="3 6" id="KW-0479">Metal-binding</keyword>
<evidence type="ECO:0000259" key="7">
    <source>
        <dbReference type="Pfam" id="PF01951"/>
    </source>
</evidence>
<feature type="domain" description="Archease" evidence="7">
    <location>
        <begin position="159"/>
        <end position="296"/>
    </location>
</feature>
<evidence type="ECO:0000313" key="9">
    <source>
        <dbReference type="Proteomes" id="UP000002727"/>
    </source>
</evidence>
<accession>B6YVC7</accession>
<comment type="function">
    <text evidence="5 6">Activates the tRNA-splicing ligase complex by facilitating the enzymatic turnover of catalytic subunit RtcB. Acts by promoting the guanylylation of RtcB, a key intermediate step in tRNA ligation. Can also alter the NTP specificity of RtcB such that ATP, dGTP or ITP is used efficiently.</text>
</comment>
<reference evidence="8 9" key="1">
    <citation type="journal article" date="2008" name="J. Bacteriol.">
        <title>The complete genome sequence of Thermococcus onnurineus NA1 reveals a mixed heterotrophic and carboxydotrophic metabolism.</title>
        <authorList>
            <person name="Lee H.S."/>
            <person name="Kang S.G."/>
            <person name="Bae S.S."/>
            <person name="Lim J.K."/>
            <person name="Cho Y."/>
            <person name="Kim Y.J."/>
            <person name="Jeon J.H."/>
            <person name="Cha S.S."/>
            <person name="Kwon K.K."/>
            <person name="Kim H.T."/>
            <person name="Park C.J."/>
            <person name="Lee H.W."/>
            <person name="Kim S.I."/>
            <person name="Chun J."/>
            <person name="Colwell R.R."/>
            <person name="Kim S.J."/>
            <person name="Lee J.H."/>
        </authorList>
    </citation>
    <scope>NUCLEOTIDE SEQUENCE [LARGE SCALE GENOMIC DNA]</scope>
    <source>
        <strain evidence="8 9">NA1</strain>
    </source>
</reference>
<evidence type="ECO:0000256" key="5">
    <source>
        <dbReference type="ARBA" id="ARBA00024970"/>
    </source>
</evidence>
<dbReference type="NCBIfam" id="NF001617">
    <property type="entry name" value="PRK00407.1"/>
    <property type="match status" value="1"/>
</dbReference>
<protein>
    <recommendedName>
        <fullName evidence="6">Protein archease</fullName>
    </recommendedName>
</protein>
<organism evidence="8 9">
    <name type="scientific">Thermococcus onnurineus (strain NA1)</name>
    <dbReference type="NCBI Taxonomy" id="523850"/>
    <lineage>
        <taxon>Archaea</taxon>
        <taxon>Methanobacteriati</taxon>
        <taxon>Methanobacteriota</taxon>
        <taxon>Thermococci</taxon>
        <taxon>Thermococcales</taxon>
        <taxon>Thermococcaceae</taxon>
        <taxon>Thermococcus</taxon>
    </lineage>
</organism>
<evidence type="ECO:0000256" key="1">
    <source>
        <dbReference type="ARBA" id="ARBA00007963"/>
    </source>
</evidence>
<evidence type="ECO:0000256" key="6">
    <source>
        <dbReference type="HAMAP-Rule" id="MF_01222"/>
    </source>
</evidence>
<keyword evidence="2 6" id="KW-0819">tRNA processing</keyword>
<dbReference type="InterPro" id="IPR022952">
    <property type="entry name" value="Archease_arc"/>
</dbReference>
<evidence type="ECO:0000256" key="3">
    <source>
        <dbReference type="ARBA" id="ARBA00022723"/>
    </source>
</evidence>
<keyword evidence="9" id="KW-1185">Reference proteome</keyword>
<evidence type="ECO:0000256" key="2">
    <source>
        <dbReference type="ARBA" id="ARBA00022694"/>
    </source>
</evidence>
<name>B6YVC7_THEON</name>
<dbReference type="InterPro" id="IPR002804">
    <property type="entry name" value="Archease"/>
</dbReference>
<dbReference type="AlphaFoldDB" id="B6YVC7"/>
<feature type="binding site" evidence="6">
    <location>
        <position position="296"/>
    </location>
    <ligand>
        <name>Ca(2+)</name>
        <dbReference type="ChEBI" id="CHEBI:29108"/>
    </ligand>
</feature>
<dbReference type="EMBL" id="CP000855">
    <property type="protein sequence ID" value="ACJ16205.1"/>
    <property type="molecule type" value="Genomic_DNA"/>
</dbReference>
<dbReference type="InterPro" id="IPR036820">
    <property type="entry name" value="Archease_dom_sf"/>
</dbReference>
<dbReference type="PANTHER" id="PTHR12682:SF11">
    <property type="entry name" value="PROTEIN ARCHEASE"/>
    <property type="match status" value="1"/>
</dbReference>
<dbReference type="Proteomes" id="UP000002727">
    <property type="component" value="Chromosome"/>
</dbReference>
<dbReference type="FunFam" id="3.55.10.10:FF:000002">
    <property type="entry name" value="Archease, putative"/>
    <property type="match status" value="1"/>
</dbReference>
<dbReference type="Gene3D" id="3.55.10.10">
    <property type="entry name" value="Archease domain"/>
    <property type="match status" value="1"/>
</dbReference>
<sequence length="297" mass="34342">MPHNWNSHADEPLNELFMIITALYFNGIRTCLNQPDGIPDAFFNVNLVASEGHIGQNERPLDGFGNGPRVENHLIHRNSQCVWLTVNDHAKRISDEYDVHSCSVRYERGRIIVSCYHGDFLFALHLHNRPWGYLPHALTLSLINPRPYKSSGGEGMREWEHYEHTADIGIRGYGETLEEAFEAVALALFDVMVDVRKVEPKEVRELEVEAEDLEALLYLFLEELLVLHEMDGLVFGDFKVKIEKTEDGYRLRARAYGEPLNYEKHEPKEEVKAITYHDMRIEKLSDGRWMVQLVPDL</sequence>
<evidence type="ECO:0000256" key="4">
    <source>
        <dbReference type="ARBA" id="ARBA00022837"/>
    </source>
</evidence>
<comment type="similarity">
    <text evidence="1 6">Belongs to the archease family.</text>
</comment>
<dbReference type="PATRIC" id="fig|523850.10.peg.720"/>
<dbReference type="InterPro" id="IPR023572">
    <property type="entry name" value="Archease_dom"/>
</dbReference>
<gene>
    <name evidence="8" type="ordered locus">TON_0717</name>
</gene>
<feature type="binding site" evidence="6">
    <location>
        <position position="167"/>
    </location>
    <ligand>
        <name>Ca(2+)</name>
        <dbReference type="ChEBI" id="CHEBI:29108"/>
    </ligand>
</feature>
<proteinExistence type="inferred from homology"/>
<dbReference type="GO" id="GO:0005509">
    <property type="term" value="F:calcium ion binding"/>
    <property type="evidence" value="ECO:0007669"/>
    <property type="project" value="UniProtKB-UniRule"/>
</dbReference>
<dbReference type="Pfam" id="PF01951">
    <property type="entry name" value="Archease"/>
    <property type="match status" value="1"/>
</dbReference>
<dbReference type="STRING" id="523850.TON_0717"/>
<dbReference type="KEGG" id="ton:TON_0717"/>
<evidence type="ECO:0000313" key="8">
    <source>
        <dbReference type="EMBL" id="ACJ16205.1"/>
    </source>
</evidence>
<dbReference type="PANTHER" id="PTHR12682">
    <property type="entry name" value="ARCHEASE"/>
    <property type="match status" value="1"/>
</dbReference>
<dbReference type="SUPFAM" id="SSF69819">
    <property type="entry name" value="MTH1598-like"/>
    <property type="match status" value="1"/>
</dbReference>
<feature type="binding site" evidence="6">
    <location>
        <position position="297"/>
    </location>
    <ligand>
        <name>Ca(2+)</name>
        <dbReference type="ChEBI" id="CHEBI:29108"/>
    </ligand>
</feature>